<dbReference type="PANTHER" id="PTHR34862:SF1">
    <property type="entry name" value="SPARK DOMAIN-CONTAINING PROTEIN"/>
    <property type="match status" value="1"/>
</dbReference>
<protein>
    <submittedName>
        <fullName evidence="2">Uncharacterized protein</fullName>
    </submittedName>
</protein>
<feature type="chain" id="PRO_5022971193" evidence="1">
    <location>
        <begin position="22"/>
        <end position="267"/>
    </location>
</feature>
<evidence type="ECO:0000313" key="2">
    <source>
        <dbReference type="EMBL" id="TFK44824.1"/>
    </source>
</evidence>
<dbReference type="Proteomes" id="UP000308652">
    <property type="component" value="Unassembled WGS sequence"/>
</dbReference>
<keyword evidence="3" id="KW-1185">Reference proteome</keyword>
<name>A0A5C3MHE6_9AGAR</name>
<accession>A0A5C3MHE6</accession>
<dbReference type="PANTHER" id="PTHR34862">
    <property type="entry name" value="SPARK DOMAIN-CONTAINING PROTEIN"/>
    <property type="match status" value="1"/>
</dbReference>
<feature type="signal peptide" evidence="1">
    <location>
        <begin position="1"/>
        <end position="21"/>
    </location>
</feature>
<evidence type="ECO:0000313" key="3">
    <source>
        <dbReference type="Proteomes" id="UP000308652"/>
    </source>
</evidence>
<proteinExistence type="predicted"/>
<gene>
    <name evidence="2" type="ORF">BDQ12DRAFT_717973</name>
</gene>
<organism evidence="2 3">
    <name type="scientific">Crucibulum laeve</name>
    <dbReference type="NCBI Taxonomy" id="68775"/>
    <lineage>
        <taxon>Eukaryota</taxon>
        <taxon>Fungi</taxon>
        <taxon>Dikarya</taxon>
        <taxon>Basidiomycota</taxon>
        <taxon>Agaricomycotina</taxon>
        <taxon>Agaricomycetes</taxon>
        <taxon>Agaricomycetidae</taxon>
        <taxon>Agaricales</taxon>
        <taxon>Agaricineae</taxon>
        <taxon>Nidulariaceae</taxon>
        <taxon>Crucibulum</taxon>
    </lineage>
</organism>
<dbReference type="AlphaFoldDB" id="A0A5C3MHE6"/>
<sequence length="267" mass="27756">MLVHNKLLAFSAIVGAGLVSAQTISVSLSESCTSALKGLLTSPEAACLNPSAFLSFFVGTDKSIPDTIDNWLSGLCASGSCSSESLTAVVTNVTQGCTQDLSNAGVNISSLQSTITDIVQQAYPTARKVVCLKDNAADKLCVTQTLNSLESVIGKLTLDDLSFFDLVGDIQKLLSSDLPNLACTSCTKEAFTIVQQAFPDIVSEITQPVQNVCGASFVDGASSNSVSETAAQGQFAVAVDNSVLAIQPSGRFGLALLLFSAMFVVFM</sequence>
<reference evidence="2 3" key="1">
    <citation type="journal article" date="2019" name="Nat. Ecol. Evol.">
        <title>Megaphylogeny resolves global patterns of mushroom evolution.</title>
        <authorList>
            <person name="Varga T."/>
            <person name="Krizsan K."/>
            <person name="Foldi C."/>
            <person name="Dima B."/>
            <person name="Sanchez-Garcia M."/>
            <person name="Sanchez-Ramirez S."/>
            <person name="Szollosi G.J."/>
            <person name="Szarkandi J.G."/>
            <person name="Papp V."/>
            <person name="Albert L."/>
            <person name="Andreopoulos W."/>
            <person name="Angelini C."/>
            <person name="Antonin V."/>
            <person name="Barry K.W."/>
            <person name="Bougher N.L."/>
            <person name="Buchanan P."/>
            <person name="Buyck B."/>
            <person name="Bense V."/>
            <person name="Catcheside P."/>
            <person name="Chovatia M."/>
            <person name="Cooper J."/>
            <person name="Damon W."/>
            <person name="Desjardin D."/>
            <person name="Finy P."/>
            <person name="Geml J."/>
            <person name="Haridas S."/>
            <person name="Hughes K."/>
            <person name="Justo A."/>
            <person name="Karasinski D."/>
            <person name="Kautmanova I."/>
            <person name="Kiss B."/>
            <person name="Kocsube S."/>
            <person name="Kotiranta H."/>
            <person name="LaButti K.M."/>
            <person name="Lechner B.E."/>
            <person name="Liimatainen K."/>
            <person name="Lipzen A."/>
            <person name="Lukacs Z."/>
            <person name="Mihaltcheva S."/>
            <person name="Morgado L.N."/>
            <person name="Niskanen T."/>
            <person name="Noordeloos M.E."/>
            <person name="Ohm R.A."/>
            <person name="Ortiz-Santana B."/>
            <person name="Ovrebo C."/>
            <person name="Racz N."/>
            <person name="Riley R."/>
            <person name="Savchenko A."/>
            <person name="Shiryaev A."/>
            <person name="Soop K."/>
            <person name="Spirin V."/>
            <person name="Szebenyi C."/>
            <person name="Tomsovsky M."/>
            <person name="Tulloss R.E."/>
            <person name="Uehling J."/>
            <person name="Grigoriev I.V."/>
            <person name="Vagvolgyi C."/>
            <person name="Papp T."/>
            <person name="Martin F.M."/>
            <person name="Miettinen O."/>
            <person name="Hibbett D.S."/>
            <person name="Nagy L.G."/>
        </authorList>
    </citation>
    <scope>NUCLEOTIDE SEQUENCE [LARGE SCALE GENOMIC DNA]</scope>
    <source>
        <strain evidence="2 3">CBS 166.37</strain>
    </source>
</reference>
<evidence type="ECO:0000256" key="1">
    <source>
        <dbReference type="SAM" id="SignalP"/>
    </source>
</evidence>
<dbReference type="OrthoDB" id="2536450at2759"/>
<dbReference type="EMBL" id="ML213590">
    <property type="protein sequence ID" value="TFK44824.1"/>
    <property type="molecule type" value="Genomic_DNA"/>
</dbReference>
<keyword evidence="1" id="KW-0732">Signal</keyword>